<dbReference type="AlphaFoldDB" id="A0A0G0C8Z5"/>
<dbReference type="GO" id="GO:0005975">
    <property type="term" value="P:carbohydrate metabolic process"/>
    <property type="evidence" value="ECO:0007669"/>
    <property type="project" value="InterPro"/>
</dbReference>
<dbReference type="Pfam" id="PF02879">
    <property type="entry name" value="PGM_PMM_II"/>
    <property type="match status" value="1"/>
</dbReference>
<dbReference type="InterPro" id="IPR005846">
    <property type="entry name" value="A-D-PHexomutase_a/b/a-III"/>
</dbReference>
<comment type="caution">
    <text evidence="9">The sequence shown here is derived from an EMBL/GenBank/DDBJ whole genome shotgun (WGS) entry which is preliminary data.</text>
</comment>
<evidence type="ECO:0000256" key="1">
    <source>
        <dbReference type="ARBA" id="ARBA00001946"/>
    </source>
</evidence>
<feature type="domain" description="Alpha-D-phosphohexomutase alpha/beta/alpha" evidence="8">
    <location>
        <begin position="116"/>
        <end position="221"/>
    </location>
</feature>
<organism evidence="9 10">
    <name type="scientific">Candidatus Nomurabacteria bacterium GW2011_GWB1_35_20</name>
    <dbReference type="NCBI Taxonomy" id="1618740"/>
    <lineage>
        <taxon>Bacteria</taxon>
        <taxon>Candidatus Nomuraibacteriota</taxon>
    </lineage>
</organism>
<evidence type="ECO:0000256" key="4">
    <source>
        <dbReference type="ARBA" id="ARBA00022842"/>
    </source>
</evidence>
<dbReference type="InterPro" id="IPR005843">
    <property type="entry name" value="A-D-PHexomutase_C"/>
</dbReference>
<dbReference type="GO" id="GO:0046872">
    <property type="term" value="F:metal ion binding"/>
    <property type="evidence" value="ECO:0007669"/>
    <property type="project" value="UniProtKB-KW"/>
</dbReference>
<dbReference type="Gene3D" id="3.40.120.10">
    <property type="entry name" value="Alpha-D-Glucose-1,6-Bisphosphate, subunit A, domain 3"/>
    <property type="match status" value="2"/>
</dbReference>
<keyword evidence="2" id="KW-0597">Phosphoprotein</keyword>
<dbReference type="PANTHER" id="PTHR43771:SF1">
    <property type="entry name" value="PHOSPHOMANNOMUTASE"/>
    <property type="match status" value="1"/>
</dbReference>
<dbReference type="InterPro" id="IPR005845">
    <property type="entry name" value="A-D-PHexomutase_a/b/a-II"/>
</dbReference>
<dbReference type="InterPro" id="IPR016055">
    <property type="entry name" value="A-D-PHexomutase_a/b/a-I/II/III"/>
</dbReference>
<dbReference type="PATRIC" id="fig|1618740.3.peg.242"/>
<comment type="cofactor">
    <cofactor evidence="1">
        <name>Mg(2+)</name>
        <dbReference type="ChEBI" id="CHEBI:18420"/>
    </cofactor>
</comment>
<evidence type="ECO:0000256" key="2">
    <source>
        <dbReference type="ARBA" id="ARBA00022553"/>
    </source>
</evidence>
<evidence type="ECO:0000256" key="5">
    <source>
        <dbReference type="ARBA" id="ARBA00023235"/>
    </source>
</evidence>
<evidence type="ECO:0000256" key="3">
    <source>
        <dbReference type="ARBA" id="ARBA00022723"/>
    </source>
</evidence>
<accession>A0A0G0C8Z5</accession>
<dbReference type="Gene3D" id="3.30.310.50">
    <property type="entry name" value="Alpha-D-phosphohexomutase, C-terminal domain"/>
    <property type="match status" value="1"/>
</dbReference>
<keyword evidence="5" id="KW-0413">Isomerase</keyword>
<proteinExistence type="predicted"/>
<dbReference type="SUPFAM" id="SSF55957">
    <property type="entry name" value="Phosphoglucomutase, C-terminal domain"/>
    <property type="match status" value="1"/>
</dbReference>
<dbReference type="SUPFAM" id="SSF53738">
    <property type="entry name" value="Phosphoglucomutase, first 3 domains"/>
    <property type="match status" value="2"/>
</dbReference>
<evidence type="ECO:0000259" key="8">
    <source>
        <dbReference type="Pfam" id="PF02880"/>
    </source>
</evidence>
<evidence type="ECO:0000313" key="10">
    <source>
        <dbReference type="Proteomes" id="UP000034923"/>
    </source>
</evidence>
<feature type="domain" description="Alpha-D-phosphohexomutase alpha/beta/alpha" evidence="7">
    <location>
        <begin position="9"/>
        <end position="108"/>
    </location>
</feature>
<name>A0A0G0C8Z5_9BACT</name>
<feature type="domain" description="Alpha-D-phosphohexomutase C-terminal" evidence="6">
    <location>
        <begin position="247"/>
        <end position="298"/>
    </location>
</feature>
<sequence length="305" mass="34110">MTIPNFTKEHADQILTHINVEAIRARKFKIAVDMINASACVMDPYLFEKLGVELIPLNNIPNGKFAHKPEPLKENLSDIANLVKKSKADLGFVHDPDADRLVIINENGEVISEEYSLALGVENVLSKNPGEKIVINLSTSQMSADIAKKYNSEYFRTKIGEGYVVEGILSHNAIIGGEGNGGVIYPKINTVRDSFTSLSLILELLAERKQTVNECIATLPKYFIKKDKWPAAGKNLNEIYSRLESHFKDAKTDKQDGLRLDFLNSSWIHLRPSNTEPIIRLFGEAKDEKSIESLFNEVKLTLDGK</sequence>
<keyword evidence="4" id="KW-0460">Magnesium</keyword>
<dbReference type="Pfam" id="PF00408">
    <property type="entry name" value="PGM_PMM_IV"/>
    <property type="match status" value="1"/>
</dbReference>
<reference evidence="9 10" key="1">
    <citation type="journal article" date="2015" name="Nature">
        <title>rRNA introns, odd ribosomes, and small enigmatic genomes across a large radiation of phyla.</title>
        <authorList>
            <person name="Brown C.T."/>
            <person name="Hug L.A."/>
            <person name="Thomas B.C."/>
            <person name="Sharon I."/>
            <person name="Castelle C.J."/>
            <person name="Singh A."/>
            <person name="Wilkins M.J."/>
            <person name="Williams K.H."/>
            <person name="Banfield J.F."/>
        </authorList>
    </citation>
    <scope>NUCLEOTIDE SEQUENCE [LARGE SCALE GENOMIC DNA]</scope>
</reference>
<keyword evidence="3" id="KW-0479">Metal-binding</keyword>
<dbReference type="PANTHER" id="PTHR43771">
    <property type="entry name" value="PHOSPHOMANNOMUTASE"/>
    <property type="match status" value="1"/>
</dbReference>
<evidence type="ECO:0000259" key="7">
    <source>
        <dbReference type="Pfam" id="PF02879"/>
    </source>
</evidence>
<dbReference type="EMBL" id="LBQE01000006">
    <property type="protein sequence ID" value="KKP72596.1"/>
    <property type="molecule type" value="Genomic_DNA"/>
</dbReference>
<protein>
    <submittedName>
        <fullName evidence="9">Phosphoglucosamine mutase</fullName>
    </submittedName>
</protein>
<evidence type="ECO:0000259" key="6">
    <source>
        <dbReference type="Pfam" id="PF00408"/>
    </source>
</evidence>
<dbReference type="GO" id="GO:0016868">
    <property type="term" value="F:intramolecular phosphotransferase activity"/>
    <property type="evidence" value="ECO:0007669"/>
    <property type="project" value="InterPro"/>
</dbReference>
<evidence type="ECO:0000313" key="9">
    <source>
        <dbReference type="EMBL" id="KKP72596.1"/>
    </source>
</evidence>
<dbReference type="Pfam" id="PF02880">
    <property type="entry name" value="PGM_PMM_III"/>
    <property type="match status" value="1"/>
</dbReference>
<gene>
    <name evidence="9" type="ORF">UR70_C0006G0047</name>
</gene>
<dbReference type="Proteomes" id="UP000034923">
    <property type="component" value="Unassembled WGS sequence"/>
</dbReference>
<dbReference type="InterPro" id="IPR036900">
    <property type="entry name" value="A-D-PHexomutase_C_sf"/>
</dbReference>